<evidence type="ECO:0000256" key="7">
    <source>
        <dbReference type="ARBA" id="ARBA00023163"/>
    </source>
</evidence>
<evidence type="ECO:0000256" key="1">
    <source>
        <dbReference type="ARBA" id="ARBA00004123"/>
    </source>
</evidence>
<dbReference type="InterPro" id="IPR036236">
    <property type="entry name" value="Znf_C2H2_sf"/>
</dbReference>
<dbReference type="GO" id="GO:0005634">
    <property type="term" value="C:nucleus"/>
    <property type="evidence" value="ECO:0007669"/>
    <property type="project" value="UniProtKB-SubCell"/>
</dbReference>
<feature type="region of interest" description="Disordered" evidence="10">
    <location>
        <begin position="113"/>
        <end position="179"/>
    </location>
</feature>
<dbReference type="FunFam" id="3.30.160.60:FF:000065">
    <property type="entry name" value="B-cell CLL/lymphoma 6, member B"/>
    <property type="match status" value="1"/>
</dbReference>
<dbReference type="FunFam" id="3.30.160.60:FF:000202">
    <property type="entry name" value="Zinc finger protein 574"/>
    <property type="match status" value="1"/>
</dbReference>
<dbReference type="SUPFAM" id="SSF57667">
    <property type="entry name" value="beta-beta-alpha zinc fingers"/>
    <property type="match status" value="1"/>
</dbReference>
<feature type="region of interest" description="Disordered" evidence="10">
    <location>
        <begin position="1"/>
        <end position="51"/>
    </location>
</feature>
<keyword evidence="8" id="KW-0539">Nucleus</keyword>
<evidence type="ECO:0000313" key="12">
    <source>
        <dbReference type="EMBL" id="KFH46525.1"/>
    </source>
</evidence>
<evidence type="ECO:0000256" key="2">
    <source>
        <dbReference type="ARBA" id="ARBA00022723"/>
    </source>
</evidence>
<keyword evidence="4 9" id="KW-0863">Zinc-finger</keyword>
<dbReference type="STRING" id="857340.A0A086TAZ3"/>
<dbReference type="PANTHER" id="PTHR24394">
    <property type="entry name" value="ZINC FINGER PROTEIN"/>
    <property type="match status" value="1"/>
</dbReference>
<feature type="domain" description="C2H2-type" evidence="11">
    <location>
        <begin position="54"/>
        <end position="81"/>
    </location>
</feature>
<dbReference type="OrthoDB" id="8922241at2759"/>
<keyword evidence="2" id="KW-0479">Metal-binding</keyword>
<protein>
    <submittedName>
        <fullName evidence="12">Zinc finger protein-like protein</fullName>
    </submittedName>
</protein>
<dbReference type="GO" id="GO:0008270">
    <property type="term" value="F:zinc ion binding"/>
    <property type="evidence" value="ECO:0007669"/>
    <property type="project" value="UniProtKB-KW"/>
</dbReference>
<keyword evidence="13" id="KW-1185">Reference proteome</keyword>
<reference evidence="13" key="1">
    <citation type="journal article" date="2014" name="Genome Announc.">
        <title>Genome sequence and annotation of Acremonium chrysogenum, producer of the beta-lactam antibiotic cephalosporin C.</title>
        <authorList>
            <person name="Terfehr D."/>
            <person name="Dahlmann T.A."/>
            <person name="Specht T."/>
            <person name="Zadra I."/>
            <person name="Kuernsteiner H."/>
            <person name="Kueck U."/>
        </authorList>
    </citation>
    <scope>NUCLEOTIDE SEQUENCE [LARGE SCALE GENOMIC DNA]</scope>
    <source>
        <strain evidence="13">ATCC 11550 / CBS 779.69 / DSM 880 / IAM 14645 / JCM 23072 / IMI 49137</strain>
    </source>
</reference>
<name>A0A086TAZ3_HAPC1</name>
<dbReference type="Gene3D" id="3.30.160.60">
    <property type="entry name" value="Classic Zinc Finger"/>
    <property type="match status" value="2"/>
</dbReference>
<evidence type="ECO:0000256" key="8">
    <source>
        <dbReference type="ARBA" id="ARBA00023242"/>
    </source>
</evidence>
<dbReference type="InterPro" id="IPR013087">
    <property type="entry name" value="Znf_C2H2_type"/>
</dbReference>
<dbReference type="EMBL" id="JPKY01000018">
    <property type="protein sequence ID" value="KFH46525.1"/>
    <property type="molecule type" value="Genomic_DNA"/>
</dbReference>
<evidence type="ECO:0000256" key="6">
    <source>
        <dbReference type="ARBA" id="ARBA00023015"/>
    </source>
</evidence>
<keyword evidence="6" id="KW-0805">Transcription regulation</keyword>
<comment type="caution">
    <text evidence="12">The sequence shown here is derived from an EMBL/GenBank/DDBJ whole genome shotgun (WGS) entry which is preliminary data.</text>
</comment>
<proteinExistence type="predicted"/>
<evidence type="ECO:0000259" key="11">
    <source>
        <dbReference type="PROSITE" id="PS50157"/>
    </source>
</evidence>
<dbReference type="Pfam" id="PF00096">
    <property type="entry name" value="zf-C2H2"/>
    <property type="match status" value="2"/>
</dbReference>
<feature type="compositionally biased region" description="Basic and acidic residues" evidence="10">
    <location>
        <begin position="113"/>
        <end position="122"/>
    </location>
</feature>
<gene>
    <name evidence="12" type="ORF">ACRE_025880</name>
</gene>
<comment type="subcellular location">
    <subcellularLocation>
        <location evidence="1">Nucleus</location>
    </subcellularLocation>
</comment>
<feature type="domain" description="C2H2-type" evidence="11">
    <location>
        <begin position="82"/>
        <end position="109"/>
    </location>
</feature>
<dbReference type="PROSITE" id="PS50157">
    <property type="entry name" value="ZINC_FINGER_C2H2_2"/>
    <property type="match status" value="2"/>
</dbReference>
<evidence type="ECO:0000256" key="5">
    <source>
        <dbReference type="ARBA" id="ARBA00022833"/>
    </source>
</evidence>
<dbReference type="GO" id="GO:0003677">
    <property type="term" value="F:DNA binding"/>
    <property type="evidence" value="ECO:0007669"/>
    <property type="project" value="UniProtKB-KW"/>
</dbReference>
<evidence type="ECO:0000256" key="10">
    <source>
        <dbReference type="SAM" id="MobiDB-lite"/>
    </source>
</evidence>
<keyword evidence="7" id="KW-0804">Transcription</keyword>
<dbReference type="GO" id="GO:0000981">
    <property type="term" value="F:DNA-binding transcription factor activity, RNA polymerase II-specific"/>
    <property type="evidence" value="ECO:0007669"/>
    <property type="project" value="TreeGrafter"/>
</dbReference>
<evidence type="ECO:0000256" key="9">
    <source>
        <dbReference type="PROSITE-ProRule" id="PRU00042"/>
    </source>
</evidence>
<dbReference type="PANTHER" id="PTHR24394:SF48">
    <property type="entry name" value="ZINC FINGER PROTEIN 771"/>
    <property type="match status" value="1"/>
</dbReference>
<dbReference type="GO" id="GO:0032502">
    <property type="term" value="P:developmental process"/>
    <property type="evidence" value="ECO:0007669"/>
    <property type="project" value="UniProtKB-ARBA"/>
</dbReference>
<organism evidence="12 13">
    <name type="scientific">Hapsidospora chrysogenum (strain ATCC 11550 / CBS 779.69 / DSM 880 / IAM 14645 / JCM 23072 / IMI 49137)</name>
    <name type="common">Acremonium chrysogenum</name>
    <dbReference type="NCBI Taxonomy" id="857340"/>
    <lineage>
        <taxon>Eukaryota</taxon>
        <taxon>Fungi</taxon>
        <taxon>Dikarya</taxon>
        <taxon>Ascomycota</taxon>
        <taxon>Pezizomycotina</taxon>
        <taxon>Sordariomycetes</taxon>
        <taxon>Hypocreomycetidae</taxon>
        <taxon>Hypocreales</taxon>
        <taxon>Bionectriaceae</taxon>
        <taxon>Hapsidospora</taxon>
    </lineage>
</organism>
<accession>A0A086TAZ3</accession>
<evidence type="ECO:0000256" key="4">
    <source>
        <dbReference type="ARBA" id="ARBA00022771"/>
    </source>
</evidence>
<keyword evidence="5" id="KW-0862">Zinc</keyword>
<evidence type="ECO:0000256" key="3">
    <source>
        <dbReference type="ARBA" id="ARBA00022737"/>
    </source>
</evidence>
<sequence>MYHMPPPGTLSSLHHPQGHMTMVQGSPHMQHMQQSPYMYGGHGAQQQTTAERPFRCDECPQAFSRNHDLKRHKRIHLAVKPFPCNYCNKEFSRKDALKRHRLVKGCEEKAQDRLQQAQEERQRRKKAQDGEGNGEVVDSSSAVHGPNGANGDSGGNGILKHDQQGLPNGHLRPSPPGGS</sequence>
<dbReference type="Proteomes" id="UP000029964">
    <property type="component" value="Unassembled WGS sequence"/>
</dbReference>
<dbReference type="HOGENOM" id="CLU_1503035_0_0_1"/>
<dbReference type="PROSITE" id="PS00028">
    <property type="entry name" value="ZINC_FINGER_C2H2_1"/>
    <property type="match status" value="1"/>
</dbReference>
<evidence type="ECO:0000313" key="13">
    <source>
        <dbReference type="Proteomes" id="UP000029964"/>
    </source>
</evidence>
<keyword evidence="3" id="KW-0677">Repeat</keyword>
<dbReference type="AlphaFoldDB" id="A0A086TAZ3"/>
<dbReference type="SMART" id="SM00355">
    <property type="entry name" value="ZnF_C2H2"/>
    <property type="match status" value="2"/>
</dbReference>